<comment type="caution">
    <text evidence="1">The sequence shown here is derived from an EMBL/GenBank/DDBJ whole genome shotgun (WGS) entry which is preliminary data.</text>
</comment>
<organism evidence="1 2">
    <name type="scientific">Trichonephila inaurata madagascariensis</name>
    <dbReference type="NCBI Taxonomy" id="2747483"/>
    <lineage>
        <taxon>Eukaryota</taxon>
        <taxon>Metazoa</taxon>
        <taxon>Ecdysozoa</taxon>
        <taxon>Arthropoda</taxon>
        <taxon>Chelicerata</taxon>
        <taxon>Arachnida</taxon>
        <taxon>Araneae</taxon>
        <taxon>Araneomorphae</taxon>
        <taxon>Entelegynae</taxon>
        <taxon>Araneoidea</taxon>
        <taxon>Nephilidae</taxon>
        <taxon>Trichonephila</taxon>
        <taxon>Trichonephila inaurata</taxon>
    </lineage>
</organism>
<name>A0A8X6Y9X2_9ARAC</name>
<reference evidence="1" key="1">
    <citation type="submission" date="2020-08" db="EMBL/GenBank/DDBJ databases">
        <title>Multicomponent nature underlies the extraordinary mechanical properties of spider dragline silk.</title>
        <authorList>
            <person name="Kono N."/>
            <person name="Nakamura H."/>
            <person name="Mori M."/>
            <person name="Yoshida Y."/>
            <person name="Ohtoshi R."/>
            <person name="Malay A.D."/>
            <person name="Moran D.A.P."/>
            <person name="Tomita M."/>
            <person name="Numata K."/>
            <person name="Arakawa K."/>
        </authorList>
    </citation>
    <scope>NUCLEOTIDE SEQUENCE</scope>
</reference>
<gene>
    <name evidence="1" type="ORF">TNIN_439301</name>
</gene>
<dbReference type="EMBL" id="BMAV01016478">
    <property type="protein sequence ID" value="GFY67261.1"/>
    <property type="molecule type" value="Genomic_DNA"/>
</dbReference>
<proteinExistence type="predicted"/>
<protein>
    <submittedName>
        <fullName evidence="1">Uncharacterized protein</fullName>
    </submittedName>
</protein>
<evidence type="ECO:0000313" key="1">
    <source>
        <dbReference type="EMBL" id="GFY67261.1"/>
    </source>
</evidence>
<sequence length="70" mass="7943">MKIVTILSEMDLEFSKELHRKVSFAIGSLRMPKFHTVNKRVSMTGANDACGPEESAYQVPPPKRLLRQIN</sequence>
<dbReference type="Proteomes" id="UP000886998">
    <property type="component" value="Unassembled WGS sequence"/>
</dbReference>
<evidence type="ECO:0000313" key="2">
    <source>
        <dbReference type="Proteomes" id="UP000886998"/>
    </source>
</evidence>
<dbReference type="AlphaFoldDB" id="A0A8X6Y9X2"/>
<keyword evidence="2" id="KW-1185">Reference proteome</keyword>
<accession>A0A8X6Y9X2</accession>